<evidence type="ECO:0000313" key="8">
    <source>
        <dbReference type="EMBL" id="CAE7351376.1"/>
    </source>
</evidence>
<dbReference type="EMBL" id="CAJNDS010002147">
    <property type="protein sequence ID" value="CAE7351376.1"/>
    <property type="molecule type" value="Genomic_DNA"/>
</dbReference>
<feature type="domain" description="Peptidase C1A papain C-terminal" evidence="6">
    <location>
        <begin position="128"/>
        <end position="346"/>
    </location>
</feature>
<dbReference type="PROSITE" id="PS00640">
    <property type="entry name" value="THIOL_PROTEASE_ASN"/>
    <property type="match status" value="1"/>
</dbReference>
<dbReference type="Gene3D" id="3.90.70.10">
    <property type="entry name" value="Cysteine proteinases"/>
    <property type="match status" value="1"/>
</dbReference>
<dbReference type="Gene3D" id="3.30.470.20">
    <property type="entry name" value="ATP-grasp fold, B domain"/>
    <property type="match status" value="1"/>
</dbReference>
<name>A0A812PKK6_9DINO</name>
<evidence type="ECO:0000313" key="9">
    <source>
        <dbReference type="Proteomes" id="UP000604046"/>
    </source>
</evidence>
<feature type="domain" description="Cathepsin propeptide inhibitor" evidence="7">
    <location>
        <begin position="39"/>
        <end position="97"/>
    </location>
</feature>
<keyword evidence="5" id="KW-0732">Signal</keyword>
<dbReference type="PANTHER" id="PTHR12411">
    <property type="entry name" value="CYSTEINE PROTEASE FAMILY C1-RELATED"/>
    <property type="match status" value="1"/>
</dbReference>
<dbReference type="SMART" id="SM00848">
    <property type="entry name" value="Inhibitor_I29"/>
    <property type="match status" value="1"/>
</dbReference>
<dbReference type="Pfam" id="PF08246">
    <property type="entry name" value="Inhibitor_I29"/>
    <property type="match status" value="1"/>
</dbReference>
<comment type="caution">
    <text evidence="8">The sequence shown here is derived from an EMBL/GenBank/DDBJ whole genome shotgun (WGS) entry which is preliminary data.</text>
</comment>
<evidence type="ECO:0000259" key="6">
    <source>
        <dbReference type="SMART" id="SM00645"/>
    </source>
</evidence>
<evidence type="ECO:0000256" key="4">
    <source>
        <dbReference type="SAM" id="MobiDB-lite"/>
    </source>
</evidence>
<comment type="similarity">
    <text evidence="1">Belongs to the peptidase C1 family.</text>
</comment>
<dbReference type="PRINTS" id="PR00705">
    <property type="entry name" value="PAPAIN"/>
</dbReference>
<reference evidence="8" key="1">
    <citation type="submission" date="2021-02" db="EMBL/GenBank/DDBJ databases">
        <authorList>
            <person name="Dougan E. K."/>
            <person name="Rhodes N."/>
            <person name="Thang M."/>
            <person name="Chan C."/>
        </authorList>
    </citation>
    <scope>NUCLEOTIDE SEQUENCE</scope>
</reference>
<organism evidence="8 9">
    <name type="scientific">Symbiodinium natans</name>
    <dbReference type="NCBI Taxonomy" id="878477"/>
    <lineage>
        <taxon>Eukaryota</taxon>
        <taxon>Sar</taxon>
        <taxon>Alveolata</taxon>
        <taxon>Dinophyceae</taxon>
        <taxon>Suessiales</taxon>
        <taxon>Symbiodiniaceae</taxon>
        <taxon>Symbiodinium</taxon>
    </lineage>
</organism>
<gene>
    <name evidence="8" type="primary">cpl-1</name>
    <name evidence="8" type="ORF">SNAT2548_LOCUS18536</name>
</gene>
<evidence type="ECO:0000256" key="2">
    <source>
        <dbReference type="ARBA" id="ARBA00023145"/>
    </source>
</evidence>
<dbReference type="Proteomes" id="UP000604046">
    <property type="component" value="Unassembled WGS sequence"/>
</dbReference>
<dbReference type="InterPro" id="IPR000668">
    <property type="entry name" value="Peptidase_C1A_C"/>
</dbReference>
<dbReference type="InterPro" id="IPR013128">
    <property type="entry name" value="Peptidase_C1A"/>
</dbReference>
<proteinExistence type="inferred from homology"/>
<dbReference type="GO" id="GO:0006508">
    <property type="term" value="P:proteolysis"/>
    <property type="evidence" value="ECO:0007669"/>
    <property type="project" value="InterPro"/>
</dbReference>
<dbReference type="Pfam" id="PF00112">
    <property type="entry name" value="Peptidase_C1"/>
    <property type="match status" value="1"/>
</dbReference>
<dbReference type="SUPFAM" id="SSF54001">
    <property type="entry name" value="Cysteine proteinases"/>
    <property type="match status" value="1"/>
</dbReference>
<dbReference type="OrthoDB" id="190265at2759"/>
<feature type="region of interest" description="Disordered" evidence="4">
    <location>
        <begin position="395"/>
        <end position="416"/>
    </location>
</feature>
<accession>A0A812PKK6</accession>
<dbReference type="InterPro" id="IPR000169">
    <property type="entry name" value="Pept_cys_AS"/>
</dbReference>
<evidence type="ECO:0000259" key="7">
    <source>
        <dbReference type="SMART" id="SM00848"/>
    </source>
</evidence>
<dbReference type="PROSITE" id="PS00639">
    <property type="entry name" value="THIOL_PROTEASE_HIS"/>
    <property type="match status" value="1"/>
</dbReference>
<dbReference type="InterPro" id="IPR025661">
    <property type="entry name" value="Pept_asp_AS"/>
</dbReference>
<dbReference type="GO" id="GO:0008234">
    <property type="term" value="F:cysteine-type peptidase activity"/>
    <property type="evidence" value="ECO:0007669"/>
    <property type="project" value="InterPro"/>
</dbReference>
<evidence type="ECO:0000256" key="1">
    <source>
        <dbReference type="ARBA" id="ARBA00008455"/>
    </source>
</evidence>
<sequence length="616" mass="66920">MDSVSRSIFLALVCQSSVLVQGTSIRGGSSVSAEDVEAYDMFRNQFGRNDAYGSEHYHERLAFFAKRRAQVEAQNAKPDGTWWAKLNKFADITDSEYRAMLGYRRMGWTPASSAIIKGGSSFLQMDTLAASRDWRELKSGSFLRVQGGCGSCWAVAATGALEMHAELHKKLPSPKRLSFSQLLDCTPNPKHCGGDGGCSGATAELAFQYVHDHGIAAEDDYKDSEVSGKCRQPTSLLNTRGFVKLPENQLLPLLTTLSEKGPAVVSVDAEAWTMYDSGIFNGCQQDATINHAVLLVGYGQTPKGEKYWLIRNSWGADWGEGGYLRLLRHDGDEANGGHNGYCGTDYDPKDGVSSVGTLMAARLASSTPEEAHERLIPRERVFKLRIIFENSKVHNQPSLGESPEPEPEKVKLPDKQAMPVPRGPVCSCGVERPVPVTAILFAHVVILSRTWSISQGAPDVGPASWWLRLRPFDLLVKSVMAVDPSFSECFVAFLRMLGLLGCKCLGGPAVQPTSNRDLEFSLRSGWKHNLGQGASADLQIPEDMAERLAKVAASAVDAIGMRFCSVDIIDVEGEGLMVMEVNGGVMMDSLMAQMGESGKALAAELYEAAVLQALGR</sequence>
<protein>
    <submittedName>
        <fullName evidence="8">Cpl-1 protein</fullName>
    </submittedName>
</protein>
<dbReference type="AlphaFoldDB" id="A0A812PKK6"/>
<dbReference type="InterPro" id="IPR039417">
    <property type="entry name" value="Peptidase_C1A_papain-like"/>
</dbReference>
<feature type="signal peptide" evidence="5">
    <location>
        <begin position="1"/>
        <end position="22"/>
    </location>
</feature>
<evidence type="ECO:0000256" key="5">
    <source>
        <dbReference type="SAM" id="SignalP"/>
    </source>
</evidence>
<feature type="chain" id="PRO_5032831904" evidence="5">
    <location>
        <begin position="23"/>
        <end position="616"/>
    </location>
</feature>
<keyword evidence="2" id="KW-0865">Zymogen</keyword>
<dbReference type="CDD" id="cd02248">
    <property type="entry name" value="Peptidase_C1A"/>
    <property type="match status" value="1"/>
</dbReference>
<dbReference type="InterPro" id="IPR025660">
    <property type="entry name" value="Pept_his_AS"/>
</dbReference>
<keyword evidence="3" id="KW-1015">Disulfide bond</keyword>
<keyword evidence="9" id="KW-1185">Reference proteome</keyword>
<dbReference type="InterPro" id="IPR013201">
    <property type="entry name" value="Prot_inhib_I29"/>
</dbReference>
<evidence type="ECO:0000256" key="3">
    <source>
        <dbReference type="ARBA" id="ARBA00023157"/>
    </source>
</evidence>
<dbReference type="InterPro" id="IPR038765">
    <property type="entry name" value="Papain-like_cys_pep_sf"/>
</dbReference>
<dbReference type="SUPFAM" id="SSF56059">
    <property type="entry name" value="Glutathione synthetase ATP-binding domain-like"/>
    <property type="match status" value="1"/>
</dbReference>
<dbReference type="PROSITE" id="PS00139">
    <property type="entry name" value="THIOL_PROTEASE_CYS"/>
    <property type="match status" value="1"/>
</dbReference>
<dbReference type="SMART" id="SM00645">
    <property type="entry name" value="Pept_C1"/>
    <property type="match status" value="1"/>
</dbReference>